<comment type="caution">
    <text evidence="1">The sequence shown here is derived from an EMBL/GenBank/DDBJ whole genome shotgun (WGS) entry which is preliminary data.</text>
</comment>
<evidence type="ECO:0000313" key="1">
    <source>
        <dbReference type="EMBL" id="MCB8878479.1"/>
    </source>
</evidence>
<gene>
    <name evidence="1" type="ORF">ASILVAE211_25105</name>
</gene>
<dbReference type="Proteomes" id="UP000708298">
    <property type="component" value="Unassembled WGS sequence"/>
</dbReference>
<reference evidence="1" key="1">
    <citation type="journal article" date="2021" name="Microorganisms">
        <title>Acidisoma silvae sp. nov. and Acidisomacellulosilytica sp. nov., Two Acidophilic Bacteria Isolated from Decaying Wood, Hydrolyzing Cellulose and Producing Poly-3-hydroxybutyrate.</title>
        <authorList>
            <person name="Mieszkin S."/>
            <person name="Pouder E."/>
            <person name="Uroz S."/>
            <person name="Simon-Colin C."/>
            <person name="Alain K."/>
        </authorList>
    </citation>
    <scope>NUCLEOTIDE SEQUENCE</scope>
    <source>
        <strain evidence="1">HW T2.11</strain>
    </source>
</reference>
<evidence type="ECO:0000313" key="2">
    <source>
        <dbReference type="Proteomes" id="UP000708298"/>
    </source>
</evidence>
<dbReference type="InterPro" id="IPR009241">
    <property type="entry name" value="HigB-like"/>
</dbReference>
<sequence>MSYPKNVSFRGTSLADLRSFPTEARKECGFQIGQVQIGLDPDDWKIMTSIGQGVKEIRVRDDAGIFRVVYIAKFTEAVYVLHCFQKKTQQTAKSDIDLAKSRLKDLLKERSK</sequence>
<accession>A0A963YWM1</accession>
<protein>
    <submittedName>
        <fullName evidence="1">Type II toxin-antitoxin system RelE/ParE family toxin</fullName>
    </submittedName>
</protein>
<keyword evidence="2" id="KW-1185">Reference proteome</keyword>
<name>A0A963YWM1_9PROT</name>
<dbReference type="Pfam" id="PF05973">
    <property type="entry name" value="Gp49"/>
    <property type="match status" value="1"/>
</dbReference>
<proteinExistence type="predicted"/>
<dbReference type="EMBL" id="JAESVB010000039">
    <property type="protein sequence ID" value="MCB8878479.1"/>
    <property type="molecule type" value="Genomic_DNA"/>
</dbReference>
<dbReference type="AlphaFoldDB" id="A0A963YWM1"/>
<organism evidence="1 2">
    <name type="scientific">Acidisoma silvae</name>
    <dbReference type="NCBI Taxonomy" id="2802396"/>
    <lineage>
        <taxon>Bacteria</taxon>
        <taxon>Pseudomonadati</taxon>
        <taxon>Pseudomonadota</taxon>
        <taxon>Alphaproteobacteria</taxon>
        <taxon>Acetobacterales</taxon>
        <taxon>Acidocellaceae</taxon>
        <taxon>Acidisoma</taxon>
    </lineage>
</organism>
<reference evidence="1" key="2">
    <citation type="submission" date="2021-01" db="EMBL/GenBank/DDBJ databases">
        <authorList>
            <person name="Mieszkin S."/>
            <person name="Pouder E."/>
            <person name="Alain K."/>
        </authorList>
    </citation>
    <scope>NUCLEOTIDE SEQUENCE</scope>
    <source>
        <strain evidence="1">HW T2.11</strain>
    </source>
</reference>
<dbReference type="RefSeq" id="WP_227324124.1">
    <property type="nucleotide sequence ID" value="NZ_JAESVB010000039.1"/>
</dbReference>